<evidence type="ECO:0000313" key="1">
    <source>
        <dbReference type="EMBL" id="GIL40549.1"/>
    </source>
</evidence>
<gene>
    <name evidence="1" type="ORF">TMPK1_27860</name>
</gene>
<protein>
    <submittedName>
        <fullName evidence="1">Uncharacterized protein</fullName>
    </submittedName>
</protein>
<name>A0A8S8XF37_9PROT</name>
<sequence length="527" mass="59276">MQLTGKFRALALSTDADWANIKLSMTATGAIDHVANKLIDDFRALGAGAVILEESYLDRDFSDDFTKFYAGVFRAHHKVCQRWHFFTSDLVKIAAAGAIYEGLEILSRQKKYLGFIVTRPLEHAPIARAVIACDTGKWPERQVLISAEHEVHLLGARMIVRGIPFTQQDTQVGACAQAAIWMAGRHLHTKHRERWYSTSAITEAAVRHESYMSDRLPYGSDGLSALNIGSALRAMGREPIIYAARIDQGELRWPDHFRPEEIIHRFVDSGIPVILGLRPWSPDDASYHAVVAVGRVLGGPERHSEGSTVAAYCPAFLVNDDQIGSCVRIPVGGNEEGDTPYNVRDHVHYLMIPMPTKVYLNADTAERLGRDMLSRYVDRWEEFRDAYRDKLGTSVNDGEAFVRDVRNGQVLARTYLTYGWRYKERALRNTHPAVVIQNIATMLLPRFVWVVEFGTVEELSYPNVANGRIRAHAVFDATASQYRESKLLCHAPGYLRLLTHAEDVYAPYSDDTVCIKDDTSYVPKPLD</sequence>
<accession>A0A8S8XF37</accession>
<keyword evidence="2" id="KW-1185">Reference proteome</keyword>
<dbReference type="AlphaFoldDB" id="A0A8S8XF37"/>
<comment type="caution">
    <text evidence="1">The sequence shown here is derived from an EMBL/GenBank/DDBJ whole genome shotgun (WGS) entry which is preliminary data.</text>
</comment>
<dbReference type="Proteomes" id="UP000681075">
    <property type="component" value="Unassembled WGS sequence"/>
</dbReference>
<proteinExistence type="predicted"/>
<evidence type="ECO:0000313" key="2">
    <source>
        <dbReference type="Proteomes" id="UP000681075"/>
    </source>
</evidence>
<dbReference type="EMBL" id="BOPV01000001">
    <property type="protein sequence ID" value="GIL40549.1"/>
    <property type="molecule type" value="Genomic_DNA"/>
</dbReference>
<reference evidence="1" key="1">
    <citation type="submission" date="2021-02" db="EMBL/GenBank/DDBJ databases">
        <title>Genome sequence of Rhodospirillales sp. strain TMPK1 isolated from soil.</title>
        <authorList>
            <person name="Nakai R."/>
            <person name="Kusada H."/>
            <person name="Tamaki H."/>
        </authorList>
    </citation>
    <scope>NUCLEOTIDE SEQUENCE</scope>
    <source>
        <strain evidence="1">TMPK1</strain>
    </source>
</reference>
<organism evidence="1 2">
    <name type="scientific">Roseiterribacter gracilis</name>
    <dbReference type="NCBI Taxonomy" id="2812848"/>
    <lineage>
        <taxon>Bacteria</taxon>
        <taxon>Pseudomonadati</taxon>
        <taxon>Pseudomonadota</taxon>
        <taxon>Alphaproteobacteria</taxon>
        <taxon>Rhodospirillales</taxon>
        <taxon>Roseiterribacteraceae</taxon>
        <taxon>Roseiterribacter</taxon>
    </lineage>
</organism>
<dbReference type="RefSeq" id="WP_420243661.1">
    <property type="nucleotide sequence ID" value="NZ_BOPV01000001.1"/>
</dbReference>